<dbReference type="Gene3D" id="3.15.10.10">
    <property type="entry name" value="Bactericidal permeability-increasing protein, domain 1"/>
    <property type="match status" value="1"/>
</dbReference>
<dbReference type="PANTHER" id="PTHR10504:SF131">
    <property type="entry name" value="BPI2 DOMAIN-CONTAINING PROTEIN"/>
    <property type="match status" value="1"/>
</dbReference>
<dbReference type="InterPro" id="IPR032942">
    <property type="entry name" value="BPI/LBP/Plunc"/>
</dbReference>
<dbReference type="GO" id="GO:0005615">
    <property type="term" value="C:extracellular space"/>
    <property type="evidence" value="ECO:0007669"/>
    <property type="project" value="TreeGrafter"/>
</dbReference>
<dbReference type="InterPro" id="IPR017942">
    <property type="entry name" value="Lipid-bd_serum_glycop_N"/>
</dbReference>
<evidence type="ECO:0000313" key="4">
    <source>
        <dbReference type="WBParaSite" id="SVE_1152500.1"/>
    </source>
</evidence>
<dbReference type="SUPFAM" id="SSF55394">
    <property type="entry name" value="Bactericidal permeability-increasing protein, BPI"/>
    <property type="match status" value="1"/>
</dbReference>
<evidence type="ECO:0000259" key="2">
    <source>
        <dbReference type="Pfam" id="PF01273"/>
    </source>
</evidence>
<organism evidence="3 4">
    <name type="scientific">Strongyloides venezuelensis</name>
    <name type="common">Threadworm</name>
    <dbReference type="NCBI Taxonomy" id="75913"/>
    <lineage>
        <taxon>Eukaryota</taxon>
        <taxon>Metazoa</taxon>
        <taxon>Ecdysozoa</taxon>
        <taxon>Nematoda</taxon>
        <taxon>Chromadorea</taxon>
        <taxon>Rhabditida</taxon>
        <taxon>Tylenchina</taxon>
        <taxon>Panagrolaimomorpha</taxon>
        <taxon>Strongyloidoidea</taxon>
        <taxon>Strongyloididae</taxon>
        <taxon>Strongyloides</taxon>
    </lineage>
</organism>
<name>A0A0K0FQ42_STRVS</name>
<reference evidence="3" key="1">
    <citation type="submission" date="2014-07" db="EMBL/GenBank/DDBJ databases">
        <authorList>
            <person name="Martin A.A"/>
            <person name="De Silva N."/>
        </authorList>
    </citation>
    <scope>NUCLEOTIDE SEQUENCE</scope>
</reference>
<dbReference type="STRING" id="75913.A0A0K0FQ42"/>
<dbReference type="Proteomes" id="UP000035680">
    <property type="component" value="Unassembled WGS sequence"/>
</dbReference>
<dbReference type="WBParaSite" id="SVE_1152500.1">
    <property type="protein sequence ID" value="SVE_1152500.1"/>
    <property type="gene ID" value="SVE_1152500"/>
</dbReference>
<dbReference type="PANTHER" id="PTHR10504">
    <property type="entry name" value="BACTERICIDAL PERMEABILITY-INCREASING BPI PROTEIN-RELATED"/>
    <property type="match status" value="1"/>
</dbReference>
<dbReference type="AlphaFoldDB" id="A0A0K0FQ42"/>
<feature type="region of interest" description="Disordered" evidence="1">
    <location>
        <begin position="314"/>
        <end position="334"/>
    </location>
</feature>
<protein>
    <submittedName>
        <fullName evidence="4">BPI1 domain-containing protein</fullName>
    </submittedName>
</protein>
<keyword evidence="3" id="KW-1185">Reference proteome</keyword>
<dbReference type="Pfam" id="PF01273">
    <property type="entry name" value="LBP_BPI_CETP"/>
    <property type="match status" value="1"/>
</dbReference>
<reference evidence="4" key="2">
    <citation type="submission" date="2015-08" db="UniProtKB">
        <authorList>
            <consortium name="WormBaseParasite"/>
        </authorList>
    </citation>
    <scope>IDENTIFICATION</scope>
</reference>
<feature type="domain" description="Lipid-binding serum glycoprotein N-terminal" evidence="2">
    <location>
        <begin position="9"/>
        <end position="160"/>
    </location>
</feature>
<dbReference type="GO" id="GO:0008289">
    <property type="term" value="F:lipid binding"/>
    <property type="evidence" value="ECO:0007669"/>
    <property type="project" value="InterPro"/>
</dbReference>
<proteinExistence type="predicted"/>
<evidence type="ECO:0000256" key="1">
    <source>
        <dbReference type="SAM" id="MobiDB-lite"/>
    </source>
</evidence>
<dbReference type="InterPro" id="IPR017943">
    <property type="entry name" value="Bactericidal_perm-incr_a/b_dom"/>
</dbReference>
<evidence type="ECO:0000313" key="3">
    <source>
        <dbReference type="Proteomes" id="UP000035680"/>
    </source>
</evidence>
<sequence>MAGVAIDYINSAIAKVNMPDIEGLLKFTYHLSQIKIEEFNILNLQMSFNSHHLINLVSIYREYQEKCQLNYQVKIKEGFIHVSKSGTVDVTIGSTSVDAFVGISSLNVNPNISNSSCTANFNIFDIKLHGSLSDDMNDLFRKEIEKHFKEKIEVICQVIERVESDQEYQNDPKIPKSNYVIHPYNTNKYLCIDLDGDRVLDSAAYAFELSKLSHLMINDNILKLFQQSIRNFFQCSHIDGLFIGELIPEKFHFNSTSKYVNTTGNVIFRTATPDGFTFLITDDVKAQEKEDEELLDSLFGNKNESSSTKIVEEVVGEITDSDESSDDELRHHYL</sequence>
<accession>A0A0K0FQ42</accession>